<organism evidence="2 3">
    <name type="scientific">Allacma fusca</name>
    <dbReference type="NCBI Taxonomy" id="39272"/>
    <lineage>
        <taxon>Eukaryota</taxon>
        <taxon>Metazoa</taxon>
        <taxon>Ecdysozoa</taxon>
        <taxon>Arthropoda</taxon>
        <taxon>Hexapoda</taxon>
        <taxon>Collembola</taxon>
        <taxon>Symphypleona</taxon>
        <taxon>Sminthuridae</taxon>
        <taxon>Allacma</taxon>
    </lineage>
</organism>
<comment type="caution">
    <text evidence="2">The sequence shown here is derived from an EMBL/GenBank/DDBJ whole genome shotgun (WGS) entry which is preliminary data.</text>
</comment>
<evidence type="ECO:0000313" key="2">
    <source>
        <dbReference type="EMBL" id="CAG7734561.1"/>
    </source>
</evidence>
<dbReference type="Proteomes" id="UP000708208">
    <property type="component" value="Unassembled WGS sequence"/>
</dbReference>
<accession>A0A8J2KZ46</accession>
<reference evidence="2" key="1">
    <citation type="submission" date="2021-06" db="EMBL/GenBank/DDBJ databases">
        <authorList>
            <person name="Hodson N. C."/>
            <person name="Mongue J. A."/>
            <person name="Jaron S. K."/>
        </authorList>
    </citation>
    <scope>NUCLEOTIDE SEQUENCE</scope>
</reference>
<feature type="domain" description="BTB" evidence="1">
    <location>
        <begin position="221"/>
        <end position="291"/>
    </location>
</feature>
<name>A0A8J2KZ46_9HEXA</name>
<keyword evidence="3" id="KW-1185">Reference proteome</keyword>
<proteinExistence type="predicted"/>
<protein>
    <recommendedName>
        <fullName evidence="1">BTB domain-containing protein</fullName>
    </recommendedName>
</protein>
<dbReference type="EMBL" id="CAJVCH010271581">
    <property type="protein sequence ID" value="CAG7734561.1"/>
    <property type="molecule type" value="Genomic_DNA"/>
</dbReference>
<evidence type="ECO:0000313" key="3">
    <source>
        <dbReference type="Proteomes" id="UP000708208"/>
    </source>
</evidence>
<dbReference type="InterPro" id="IPR000210">
    <property type="entry name" value="BTB/POZ_dom"/>
</dbReference>
<dbReference type="AlphaFoldDB" id="A0A8J2KZ46"/>
<evidence type="ECO:0000259" key="1">
    <source>
        <dbReference type="PROSITE" id="PS50097"/>
    </source>
</evidence>
<feature type="non-terminal residue" evidence="2">
    <location>
        <position position="1"/>
    </location>
</feature>
<gene>
    <name evidence="2" type="ORF">AFUS01_LOCUS22944</name>
</gene>
<sequence length="355" mass="41017">QEPSKETESNEWYLAYFNEVQEQRIKLLPSEFVLANYRAEWFQYFLALTNTDSHHSLNVSVFDTRTDAPISEDYEDFQLILDLDDLRNYSPPSGWERFKKLHQVLTMRIASLPIMFCFTCASQEHTSTACDQPSQPDTAVRIDLEDRLEQLQQLIAQAEGVLLSTKLSAEQPLHQNLALLSLPSSEDTSTDSSGSDYKTICLLNPWTQLTNFRSFFAPIPPEVIICVNDNYSRKFHSTVLAALSAHMRRLIGQDRIFNFEERLEFTWESCSSDILNLVWELFYDGKVNVHQSLLSQFKKRLHLLRVPFYTKTRSLNFHPTPSLSIHSVNNEARCELCSMPTPTLDLLVTHMKSHE</sequence>
<dbReference type="PROSITE" id="PS50097">
    <property type="entry name" value="BTB"/>
    <property type="match status" value="1"/>
</dbReference>